<protein>
    <submittedName>
        <fullName evidence="1">Uncharacterized protein</fullName>
    </submittedName>
</protein>
<evidence type="ECO:0000313" key="1">
    <source>
        <dbReference type="EMBL" id="KAJ8621890.1"/>
    </source>
</evidence>
<gene>
    <name evidence="1" type="ORF">MRB53_030419</name>
</gene>
<dbReference type="Proteomes" id="UP001234297">
    <property type="component" value="Chromosome 10"/>
</dbReference>
<evidence type="ECO:0000313" key="2">
    <source>
        <dbReference type="Proteomes" id="UP001234297"/>
    </source>
</evidence>
<organism evidence="1 2">
    <name type="scientific">Persea americana</name>
    <name type="common">Avocado</name>
    <dbReference type="NCBI Taxonomy" id="3435"/>
    <lineage>
        <taxon>Eukaryota</taxon>
        <taxon>Viridiplantae</taxon>
        <taxon>Streptophyta</taxon>
        <taxon>Embryophyta</taxon>
        <taxon>Tracheophyta</taxon>
        <taxon>Spermatophyta</taxon>
        <taxon>Magnoliopsida</taxon>
        <taxon>Magnoliidae</taxon>
        <taxon>Laurales</taxon>
        <taxon>Lauraceae</taxon>
        <taxon>Persea</taxon>
    </lineage>
</organism>
<proteinExistence type="predicted"/>
<sequence length="453" mass="48068">MVSGLCSQFHFSGLSTAQPLSIFQPLLVLQPHQPLPSFPELPVLQPHPLLPHQPHPAFSLPPAPSHVQPSSLQSHNFPPLPHSLSTPAASPFVVGPPSAAPHTNNNAILPGPVWQVPQKNPPVSKNSPPSLTQIFANLFSLPPIPLPSSLPASSFPPPLWINAPVLLANTNQTLLVNHATQTIRLDNSVTQPRWQGNHNNFATQPILLPQPLTQPPSNQDSLPIHQTSAPSLSQPLTNQASLPIPQILAPTFTQPPNNQDSLPILQTSAPIQEANSPSLSELPYEVVSGILQKIPNPSIDISNPFSILVHCSLLDPTNNPSIYGCNLQASSKGNSSTDLPPGFHLPPEPPNPSTFALELPAPPSINRSPGPATSLAKPSSPCSSPSAFAPLNLLTVHSTSTSPLATTTIHPHPTGNTIRKTRKGRKAISTDPSTGPTTRRSKGKKSSLKSLQC</sequence>
<accession>A0ACC2KLA0</accession>
<keyword evidence="2" id="KW-1185">Reference proteome</keyword>
<dbReference type="EMBL" id="CM056818">
    <property type="protein sequence ID" value="KAJ8621890.1"/>
    <property type="molecule type" value="Genomic_DNA"/>
</dbReference>
<comment type="caution">
    <text evidence="1">The sequence shown here is derived from an EMBL/GenBank/DDBJ whole genome shotgun (WGS) entry which is preliminary data.</text>
</comment>
<reference evidence="1 2" key="1">
    <citation type="journal article" date="2022" name="Hortic Res">
        <title>A haplotype resolved chromosomal level avocado genome allows analysis of novel avocado genes.</title>
        <authorList>
            <person name="Nath O."/>
            <person name="Fletcher S.J."/>
            <person name="Hayward A."/>
            <person name="Shaw L.M."/>
            <person name="Masouleh A.K."/>
            <person name="Furtado A."/>
            <person name="Henry R.J."/>
            <person name="Mitter N."/>
        </authorList>
    </citation>
    <scope>NUCLEOTIDE SEQUENCE [LARGE SCALE GENOMIC DNA]</scope>
    <source>
        <strain evidence="2">cv. Hass</strain>
    </source>
</reference>
<name>A0ACC2KLA0_PERAE</name>